<dbReference type="Pfam" id="PF13560">
    <property type="entry name" value="HTH_31"/>
    <property type="match status" value="1"/>
</dbReference>
<dbReference type="CDD" id="cd00093">
    <property type="entry name" value="HTH_XRE"/>
    <property type="match status" value="1"/>
</dbReference>
<evidence type="ECO:0000313" key="3">
    <source>
        <dbReference type="Proteomes" id="UP000243469"/>
    </source>
</evidence>
<dbReference type="AlphaFoldDB" id="A0A2G6JNG5"/>
<comment type="caution">
    <text evidence="2">The sequence shown here is derived from an EMBL/GenBank/DDBJ whole genome shotgun (WGS) entry which is preliminary data.</text>
</comment>
<accession>A0A2G6JNG5</accession>
<protein>
    <submittedName>
        <fullName evidence="2">DNA-binding protein</fullName>
    </submittedName>
</protein>
<feature type="domain" description="HTH cro/C1-type" evidence="1">
    <location>
        <begin position="20"/>
        <end position="73"/>
    </location>
</feature>
<evidence type="ECO:0000259" key="1">
    <source>
        <dbReference type="PROSITE" id="PS50943"/>
    </source>
</evidence>
<organism evidence="2 3">
    <name type="scientific">Neptuniibacter caesariensis</name>
    <dbReference type="NCBI Taxonomy" id="207954"/>
    <lineage>
        <taxon>Bacteria</taxon>
        <taxon>Pseudomonadati</taxon>
        <taxon>Pseudomonadota</taxon>
        <taxon>Gammaproteobacteria</taxon>
        <taxon>Oceanospirillales</taxon>
        <taxon>Oceanospirillaceae</taxon>
        <taxon>Neptuniibacter</taxon>
    </lineage>
</organism>
<dbReference type="GO" id="GO:0003677">
    <property type="term" value="F:DNA binding"/>
    <property type="evidence" value="ECO:0007669"/>
    <property type="project" value="UniProtKB-KW"/>
</dbReference>
<dbReference type="InterPro" id="IPR010982">
    <property type="entry name" value="Lambda_DNA-bd_dom_sf"/>
</dbReference>
<dbReference type="EMBL" id="PDSH01000014">
    <property type="protein sequence ID" value="PIE24951.1"/>
    <property type="molecule type" value="Genomic_DNA"/>
</dbReference>
<dbReference type="Proteomes" id="UP000243469">
    <property type="component" value="Unassembled WGS sequence"/>
</dbReference>
<proteinExistence type="predicted"/>
<keyword evidence="2" id="KW-0238">DNA-binding</keyword>
<evidence type="ECO:0000313" key="2">
    <source>
        <dbReference type="EMBL" id="PIE24951.1"/>
    </source>
</evidence>
<name>A0A2G6JNG5_NEPCE</name>
<dbReference type="SMART" id="SM00530">
    <property type="entry name" value="HTH_XRE"/>
    <property type="match status" value="1"/>
</dbReference>
<gene>
    <name evidence="2" type="ORF">CSA60_02145</name>
</gene>
<dbReference type="SUPFAM" id="SSF47413">
    <property type="entry name" value="lambda repressor-like DNA-binding domains"/>
    <property type="match status" value="1"/>
</dbReference>
<dbReference type="PROSITE" id="PS50943">
    <property type="entry name" value="HTH_CROC1"/>
    <property type="match status" value="1"/>
</dbReference>
<dbReference type="Gene3D" id="1.10.260.40">
    <property type="entry name" value="lambda repressor-like DNA-binding domains"/>
    <property type="match status" value="1"/>
</dbReference>
<reference evidence="2 3" key="1">
    <citation type="submission" date="2017-10" db="EMBL/GenBank/DDBJ databases">
        <title>Novel microbial diversity and functional potential in the marine mammal oral microbiome.</title>
        <authorList>
            <person name="Dudek N.K."/>
            <person name="Sun C.L."/>
            <person name="Burstein D."/>
            <person name="Kantor R.S."/>
            <person name="Aliaga Goltsman D.S."/>
            <person name="Bik E.M."/>
            <person name="Thomas B.C."/>
            <person name="Banfield J.F."/>
            <person name="Relman D.A."/>
        </authorList>
    </citation>
    <scope>NUCLEOTIDE SEQUENCE [LARGE SCALE GENOMIC DNA]</scope>
    <source>
        <strain evidence="2">DOLJORAL78_47_21</strain>
    </source>
</reference>
<dbReference type="InterPro" id="IPR001387">
    <property type="entry name" value="Cro/C1-type_HTH"/>
</dbReference>
<sequence>MSKRIPYEAEQTSKDLGKRLAQARKRRGWRQEDVCKHTGCSRATIQKMEAGDPTVSFGSYLTLLTLYGAVDSLSEVCKPEDDLGALDREPITQRVRLKHDLDNNF</sequence>